<gene>
    <name evidence="1" type="ORF">H9S92_18735</name>
</gene>
<dbReference type="PANTHER" id="PTHR46246">
    <property type="entry name" value="GUANOSINE-3',5'-BIS(DIPHOSPHATE) 3'-PYROPHOSPHOHYDROLASE MESH1"/>
    <property type="match status" value="1"/>
</dbReference>
<dbReference type="AlphaFoldDB" id="A0A923PRL7"/>
<keyword evidence="2" id="KW-1185">Reference proteome</keyword>
<protein>
    <submittedName>
        <fullName evidence="1">Bifunctional (P)ppGpp synthetase/guanosine-3',5'-bis(Diphosphate) 3'-pyrophosphohydrolase</fullName>
    </submittedName>
</protein>
<dbReference type="InterPro" id="IPR052194">
    <property type="entry name" value="MESH1"/>
</dbReference>
<comment type="caution">
    <text evidence="1">The sequence shown here is derived from an EMBL/GenBank/DDBJ whole genome shotgun (WGS) entry which is preliminary data.</text>
</comment>
<accession>A0A923PRL7</accession>
<dbReference type="Pfam" id="PF13328">
    <property type="entry name" value="HD_4"/>
    <property type="match status" value="1"/>
</dbReference>
<evidence type="ECO:0000313" key="2">
    <source>
        <dbReference type="Proteomes" id="UP000650081"/>
    </source>
</evidence>
<sequence>MWSIEKLQQAWHLAARLHEGQKYAGPDEGEQFEYLNHIGSVTFEILNALQQAEDLDADLAIQCAVLHDTIEDTQQSYAGIVEHFGEAVANGVMALTKNEALPDKAAMMQDSLQRIKEQPKAVWAVKMADRICNLQPPPYYWTREKKEKYREEARLIHRELREGHAYLAARLAAKIEAYGGYIG</sequence>
<organism evidence="1 2">
    <name type="scientific">Neolewinella lacunae</name>
    <dbReference type="NCBI Taxonomy" id="1517758"/>
    <lineage>
        <taxon>Bacteria</taxon>
        <taxon>Pseudomonadati</taxon>
        <taxon>Bacteroidota</taxon>
        <taxon>Saprospiria</taxon>
        <taxon>Saprospirales</taxon>
        <taxon>Lewinellaceae</taxon>
        <taxon>Neolewinella</taxon>
    </lineage>
</organism>
<proteinExistence type="predicted"/>
<dbReference type="PANTHER" id="PTHR46246:SF1">
    <property type="entry name" value="GUANOSINE-3',5'-BIS(DIPHOSPHATE) 3'-PYROPHOSPHOHYDROLASE MESH1"/>
    <property type="match status" value="1"/>
</dbReference>
<dbReference type="RefSeq" id="WP_187468230.1">
    <property type="nucleotide sequence ID" value="NZ_JACSIT010000151.1"/>
</dbReference>
<dbReference type="EMBL" id="JACSIT010000151">
    <property type="protein sequence ID" value="MBC6996214.1"/>
    <property type="molecule type" value="Genomic_DNA"/>
</dbReference>
<dbReference type="GO" id="GO:0008893">
    <property type="term" value="F:guanosine-3',5'-bis(diphosphate) 3'-diphosphatase activity"/>
    <property type="evidence" value="ECO:0007669"/>
    <property type="project" value="TreeGrafter"/>
</dbReference>
<reference evidence="1" key="1">
    <citation type="submission" date="2020-08" db="EMBL/GenBank/DDBJ databases">
        <title>Lewinella bacteria from marine environments.</title>
        <authorList>
            <person name="Zhong Y."/>
        </authorList>
    </citation>
    <scope>NUCLEOTIDE SEQUENCE</scope>
    <source>
        <strain evidence="1">KCTC 42187</strain>
    </source>
</reference>
<dbReference type="Gene3D" id="1.10.3210.10">
    <property type="entry name" value="Hypothetical protein af1432"/>
    <property type="match status" value="1"/>
</dbReference>
<dbReference type="SUPFAM" id="SSF109604">
    <property type="entry name" value="HD-domain/PDEase-like"/>
    <property type="match status" value="1"/>
</dbReference>
<name>A0A923PRL7_9BACT</name>
<evidence type="ECO:0000313" key="1">
    <source>
        <dbReference type="EMBL" id="MBC6996214.1"/>
    </source>
</evidence>
<dbReference type="Proteomes" id="UP000650081">
    <property type="component" value="Unassembled WGS sequence"/>
</dbReference>